<dbReference type="Gene3D" id="2.60.120.320">
    <property type="entry name" value="Thiamin pyrophosphokinase, thiamin-binding domain"/>
    <property type="match status" value="1"/>
</dbReference>
<dbReference type="GO" id="GO:0016301">
    <property type="term" value="F:kinase activity"/>
    <property type="evidence" value="ECO:0007669"/>
    <property type="project" value="UniProtKB-KW"/>
</dbReference>
<dbReference type="GO" id="GO:0004788">
    <property type="term" value="F:thiamine diphosphokinase activity"/>
    <property type="evidence" value="ECO:0007669"/>
    <property type="project" value="UniProtKB-EC"/>
</dbReference>
<gene>
    <name evidence="8" type="ORF">COHA_005435</name>
</gene>
<dbReference type="AlphaFoldDB" id="A0AAD5H6A5"/>
<organism evidence="8 9">
    <name type="scientific">Chlorella ohadii</name>
    <dbReference type="NCBI Taxonomy" id="2649997"/>
    <lineage>
        <taxon>Eukaryota</taxon>
        <taxon>Viridiplantae</taxon>
        <taxon>Chlorophyta</taxon>
        <taxon>core chlorophytes</taxon>
        <taxon>Trebouxiophyceae</taxon>
        <taxon>Chlorellales</taxon>
        <taxon>Chlorellaceae</taxon>
        <taxon>Chlorella clade</taxon>
        <taxon>Chlorella</taxon>
    </lineage>
</organism>
<dbReference type="Pfam" id="PF04265">
    <property type="entry name" value="TPK_B1_binding"/>
    <property type="match status" value="1"/>
</dbReference>
<comment type="function">
    <text evidence="6">Catalyzes the phosphorylation of thiamine to thiamine pyrophosphate (TPP). TPP is an active cofactor for enzymes involved in glycolysis and energy production. Plant leaves require high levels of TPP for photosynthesis and carbohydrate metabolism.</text>
</comment>
<dbReference type="SMART" id="SM00983">
    <property type="entry name" value="TPK_B1_binding"/>
    <property type="match status" value="1"/>
</dbReference>
<dbReference type="EMBL" id="JADXDR010000070">
    <property type="protein sequence ID" value="KAI7840907.1"/>
    <property type="molecule type" value="Genomic_DNA"/>
</dbReference>
<dbReference type="SUPFAM" id="SSF63862">
    <property type="entry name" value="Thiamin pyrophosphokinase, substrate-binding domain"/>
    <property type="match status" value="1"/>
</dbReference>
<dbReference type="CDD" id="cd07995">
    <property type="entry name" value="TPK"/>
    <property type="match status" value="1"/>
</dbReference>
<protein>
    <recommendedName>
        <fullName evidence="1">thiamine diphosphokinase</fullName>
        <ecNumber evidence="1">2.7.6.2</ecNumber>
    </recommendedName>
</protein>
<keyword evidence="3" id="KW-0547">Nucleotide-binding</keyword>
<dbReference type="EC" id="2.7.6.2" evidence="1"/>
<keyword evidence="4" id="KW-0418">Kinase</keyword>
<evidence type="ECO:0000256" key="3">
    <source>
        <dbReference type="ARBA" id="ARBA00022741"/>
    </source>
</evidence>
<dbReference type="GO" id="GO:0005524">
    <property type="term" value="F:ATP binding"/>
    <property type="evidence" value="ECO:0007669"/>
    <property type="project" value="UniProtKB-KW"/>
</dbReference>
<dbReference type="InterPro" id="IPR007373">
    <property type="entry name" value="Thiamin_PyroPKinase_B1-bd"/>
</dbReference>
<evidence type="ECO:0000313" key="9">
    <source>
        <dbReference type="Proteomes" id="UP001205105"/>
    </source>
</evidence>
<dbReference type="InterPro" id="IPR007371">
    <property type="entry name" value="TPK_catalytic"/>
</dbReference>
<dbReference type="SUPFAM" id="SSF63999">
    <property type="entry name" value="Thiamin pyrophosphokinase, catalytic domain"/>
    <property type="match status" value="1"/>
</dbReference>
<dbReference type="GO" id="GO:0030975">
    <property type="term" value="F:thiamine binding"/>
    <property type="evidence" value="ECO:0007669"/>
    <property type="project" value="InterPro"/>
</dbReference>
<keyword evidence="9" id="KW-1185">Reference proteome</keyword>
<dbReference type="FunFam" id="2.60.120.320:FF:000001">
    <property type="entry name" value="Thiamine pyrophosphokinase"/>
    <property type="match status" value="1"/>
</dbReference>
<reference evidence="8" key="1">
    <citation type="submission" date="2020-11" db="EMBL/GenBank/DDBJ databases">
        <title>Chlorella ohadii genome sequencing and assembly.</title>
        <authorList>
            <person name="Murik O."/>
            <person name="Treves H."/>
            <person name="Kedem I."/>
            <person name="Shotland Y."/>
            <person name="Kaplan A."/>
        </authorList>
    </citation>
    <scope>NUCLEOTIDE SEQUENCE</scope>
    <source>
        <strain evidence="8">1</strain>
    </source>
</reference>
<sequence>MEPRILCSRFLRHDSPPGDQLAVVLLNWTLPGLTPQLWHRAVVRVCADGGANRLYDELPAMLPGETPDALPLAFALQCIIDWLIIWLQVRERFLPTTIRGDLDSIRPEVLDFYRQRGVLVEDLSDDQDTTDLQKSIAYVVAHAARHELAVERLTVVALGALGGRLDHTLVSLSTLHSYRDLNLILMGEGNLARLVPAGRSLIRPLRDVEGPTCGLVPTAGRAITTTRGLRYDMDRTEMRFGGLVSSSNAIEADEIEVEVDVDIVWTTELQLH</sequence>
<dbReference type="GO" id="GO:0009229">
    <property type="term" value="P:thiamine diphosphate biosynthetic process"/>
    <property type="evidence" value="ECO:0007669"/>
    <property type="project" value="InterPro"/>
</dbReference>
<dbReference type="InterPro" id="IPR036759">
    <property type="entry name" value="TPK_catalytic_sf"/>
</dbReference>
<keyword evidence="5" id="KW-0067">ATP-binding</keyword>
<evidence type="ECO:0000256" key="4">
    <source>
        <dbReference type="ARBA" id="ARBA00022777"/>
    </source>
</evidence>
<evidence type="ECO:0000256" key="2">
    <source>
        <dbReference type="ARBA" id="ARBA00022679"/>
    </source>
</evidence>
<evidence type="ECO:0000256" key="5">
    <source>
        <dbReference type="ARBA" id="ARBA00022840"/>
    </source>
</evidence>
<dbReference type="InterPro" id="IPR036371">
    <property type="entry name" value="TPK_B1-bd_sf"/>
</dbReference>
<evidence type="ECO:0000313" key="8">
    <source>
        <dbReference type="EMBL" id="KAI7840907.1"/>
    </source>
</evidence>
<dbReference type="Pfam" id="PF04263">
    <property type="entry name" value="TPK_catalytic"/>
    <property type="match status" value="1"/>
</dbReference>
<dbReference type="PANTHER" id="PTHR13622">
    <property type="entry name" value="THIAMIN PYROPHOSPHOKINASE"/>
    <property type="match status" value="1"/>
</dbReference>
<dbReference type="Proteomes" id="UP001205105">
    <property type="component" value="Unassembled WGS sequence"/>
</dbReference>
<accession>A0AAD5H6A5</accession>
<dbReference type="Gene3D" id="3.40.50.10240">
    <property type="entry name" value="Thiamin pyrophosphokinase, catalytic domain"/>
    <property type="match status" value="1"/>
</dbReference>
<evidence type="ECO:0000259" key="7">
    <source>
        <dbReference type="SMART" id="SM00983"/>
    </source>
</evidence>
<keyword evidence="2" id="KW-0808">Transferase</keyword>
<evidence type="ECO:0000256" key="6">
    <source>
        <dbReference type="ARBA" id="ARBA00025120"/>
    </source>
</evidence>
<evidence type="ECO:0000256" key="1">
    <source>
        <dbReference type="ARBA" id="ARBA00013245"/>
    </source>
</evidence>
<dbReference type="GO" id="GO:0006772">
    <property type="term" value="P:thiamine metabolic process"/>
    <property type="evidence" value="ECO:0007669"/>
    <property type="project" value="InterPro"/>
</dbReference>
<dbReference type="NCBIfam" id="TIGR01378">
    <property type="entry name" value="thi_PPkinase"/>
    <property type="match status" value="1"/>
</dbReference>
<feature type="domain" description="Thiamin pyrophosphokinase thiamin-binding" evidence="7">
    <location>
        <begin position="198"/>
        <end position="263"/>
    </location>
</feature>
<proteinExistence type="predicted"/>
<name>A0AAD5H6A5_9CHLO</name>
<dbReference type="InterPro" id="IPR006282">
    <property type="entry name" value="Thi_PPkinase"/>
</dbReference>
<dbReference type="PANTHER" id="PTHR13622:SF8">
    <property type="entry name" value="THIAMIN PYROPHOSPHOKINASE 1"/>
    <property type="match status" value="1"/>
</dbReference>
<comment type="caution">
    <text evidence="8">The sequence shown here is derived from an EMBL/GenBank/DDBJ whole genome shotgun (WGS) entry which is preliminary data.</text>
</comment>